<gene>
    <name evidence="4" type="primary">cdpA_4</name>
    <name evidence="4" type="ORF">GALL_112600</name>
</gene>
<dbReference type="Gene3D" id="3.30.70.270">
    <property type="match status" value="1"/>
</dbReference>
<comment type="caution">
    <text evidence="4">The sequence shown here is derived from an EMBL/GenBank/DDBJ whole genome shotgun (WGS) entry which is preliminary data.</text>
</comment>
<dbReference type="CDD" id="cd01949">
    <property type="entry name" value="GGDEF"/>
    <property type="match status" value="1"/>
</dbReference>
<feature type="transmembrane region" description="Helical" evidence="1">
    <location>
        <begin position="7"/>
        <end position="28"/>
    </location>
</feature>
<dbReference type="InterPro" id="IPR029787">
    <property type="entry name" value="Nucleotide_cyclase"/>
</dbReference>
<dbReference type="Pfam" id="PF00563">
    <property type="entry name" value="EAL"/>
    <property type="match status" value="1"/>
</dbReference>
<organism evidence="4">
    <name type="scientific">mine drainage metagenome</name>
    <dbReference type="NCBI Taxonomy" id="410659"/>
    <lineage>
        <taxon>unclassified sequences</taxon>
        <taxon>metagenomes</taxon>
        <taxon>ecological metagenomes</taxon>
    </lineage>
</organism>
<dbReference type="SUPFAM" id="SSF55073">
    <property type="entry name" value="Nucleotide cyclase"/>
    <property type="match status" value="1"/>
</dbReference>
<name>A0A1J5SRK5_9ZZZZ</name>
<dbReference type="SUPFAM" id="SSF141868">
    <property type="entry name" value="EAL domain-like"/>
    <property type="match status" value="1"/>
</dbReference>
<reference evidence="4" key="1">
    <citation type="submission" date="2016-10" db="EMBL/GenBank/DDBJ databases">
        <title>Sequence of Gallionella enrichment culture.</title>
        <authorList>
            <person name="Poehlein A."/>
            <person name="Muehling M."/>
            <person name="Daniel R."/>
        </authorList>
    </citation>
    <scope>NUCLEOTIDE SEQUENCE</scope>
</reference>
<dbReference type="PANTHER" id="PTHR33121:SF71">
    <property type="entry name" value="OXYGEN SENSOR PROTEIN DOSP"/>
    <property type="match status" value="1"/>
</dbReference>
<evidence type="ECO:0000313" key="4">
    <source>
        <dbReference type="EMBL" id="OIR06653.1"/>
    </source>
</evidence>
<feature type="domain" description="GGDEF" evidence="3">
    <location>
        <begin position="438"/>
        <end position="574"/>
    </location>
</feature>
<dbReference type="SMART" id="SM00052">
    <property type="entry name" value="EAL"/>
    <property type="match status" value="1"/>
</dbReference>
<dbReference type="EC" id="3.1.4.52" evidence="4"/>
<dbReference type="PANTHER" id="PTHR33121">
    <property type="entry name" value="CYCLIC DI-GMP PHOSPHODIESTERASE PDEF"/>
    <property type="match status" value="1"/>
</dbReference>
<protein>
    <submittedName>
        <fullName evidence="4">Cyclic di-GMP phosphodiesterase CdpA</fullName>
        <ecNumber evidence="4">3.1.4.52</ecNumber>
    </submittedName>
</protein>
<dbReference type="PROSITE" id="PS50887">
    <property type="entry name" value="GGDEF"/>
    <property type="match status" value="1"/>
</dbReference>
<dbReference type="Pfam" id="PF13185">
    <property type="entry name" value="GAF_2"/>
    <property type="match status" value="1"/>
</dbReference>
<evidence type="ECO:0000256" key="1">
    <source>
        <dbReference type="SAM" id="Phobius"/>
    </source>
</evidence>
<evidence type="ECO:0000259" key="3">
    <source>
        <dbReference type="PROSITE" id="PS50887"/>
    </source>
</evidence>
<keyword evidence="1" id="KW-1133">Transmembrane helix</keyword>
<dbReference type="CDD" id="cd01948">
    <property type="entry name" value="EAL"/>
    <property type="match status" value="1"/>
</dbReference>
<dbReference type="PROSITE" id="PS50883">
    <property type="entry name" value="EAL"/>
    <property type="match status" value="1"/>
</dbReference>
<dbReference type="SUPFAM" id="SSF55781">
    <property type="entry name" value="GAF domain-like"/>
    <property type="match status" value="1"/>
</dbReference>
<dbReference type="Gene3D" id="3.30.450.40">
    <property type="match status" value="1"/>
</dbReference>
<dbReference type="NCBIfam" id="TIGR00254">
    <property type="entry name" value="GGDEF"/>
    <property type="match status" value="1"/>
</dbReference>
<dbReference type="GO" id="GO:0071111">
    <property type="term" value="F:cyclic-guanylate-specific phosphodiesterase activity"/>
    <property type="evidence" value="ECO:0007669"/>
    <property type="project" value="UniProtKB-EC"/>
</dbReference>
<dbReference type="Gene3D" id="3.20.20.450">
    <property type="entry name" value="EAL domain"/>
    <property type="match status" value="1"/>
</dbReference>
<keyword evidence="1" id="KW-0812">Transmembrane</keyword>
<dbReference type="InterPro" id="IPR001633">
    <property type="entry name" value="EAL_dom"/>
</dbReference>
<dbReference type="EMBL" id="MLJW01000042">
    <property type="protein sequence ID" value="OIR06653.1"/>
    <property type="molecule type" value="Genomic_DNA"/>
</dbReference>
<dbReference type="SMART" id="SM00267">
    <property type="entry name" value="GGDEF"/>
    <property type="match status" value="1"/>
</dbReference>
<feature type="transmembrane region" description="Helical" evidence="1">
    <location>
        <begin position="158"/>
        <end position="180"/>
    </location>
</feature>
<sequence>MRIYKFVLIWIVVFGLIATVLATGFYLVERNLLLHTLADSLNRSLYRLEIDIAHGLESGRLNEVQQLLDETPAINKTIAVVSVSIDGHVIDVSSSRSLKGKVVGEQYHSISSLDKNIFKNYAKYRSDFYFFEGTHKHDAALLAHIDEEYVFGRLNQVATYYAVLIFFVIGFGSVVAFLLMRRLLILPLDNVIKHARDASTVGDAYLISEFSELDNTLCDSFDRLRHQQEGLQSALNDALYLDRILRTVADINQLLISSQNIDELLTLSSARLAEHTGYKLCWIGLADEDCIKVKAFSSDAKGDLAIGMIMARLTEHADDAVSRAFLQGTPTVIDHLETRAITDPWQLVTVYGKCGSFIALPLIPRIHEQPVGVLGLYTQNSNGFAHKEIEMLEELAGDIGFAIRAFTQRKQLEYHLTRDSLTELPNRTSLVDQLAINSSVTLAIINIDRFSDINDVYGSHVGDCLLVNYGRWLLHQIEAHDGISLYKMSGDEYVLSFTGWNNLDACCEFLENLILLSAKESFVVNDIEVLLTITIGVAEASERVLAHASSAIKQAKLMHQRLQVYSNASTIKDQESNISWYKRIKAAIDDSRIVPYFQPIVDNKTRNIIKYEALIRLIEKDGSVISPYAFLDMAKKMRMYGQLTTVMVEKTCAIFKNSTIPVSINLSTEDLLNAELADMIEKTILSNGMAQTMIFEILESEGIENYTEVSAFVDRFKSLGCRFAIDDFGSGYSNFDHLLKLSVDTIKIDASLIKNLQHDRNARIFVQHICDFAHEMGITTVAEFVANEDIYLRVKDIGIDASQGYYFYAPSPHLVAE</sequence>
<keyword evidence="1" id="KW-0472">Membrane</keyword>
<dbReference type="SMART" id="SM00065">
    <property type="entry name" value="GAF"/>
    <property type="match status" value="1"/>
</dbReference>
<dbReference type="Pfam" id="PF00990">
    <property type="entry name" value="GGDEF"/>
    <property type="match status" value="1"/>
</dbReference>
<dbReference type="InterPro" id="IPR035919">
    <property type="entry name" value="EAL_sf"/>
</dbReference>
<dbReference type="InterPro" id="IPR043128">
    <property type="entry name" value="Rev_trsase/Diguanyl_cyclase"/>
</dbReference>
<keyword evidence="4" id="KW-0378">Hydrolase</keyword>
<dbReference type="InterPro" id="IPR029016">
    <property type="entry name" value="GAF-like_dom_sf"/>
</dbReference>
<evidence type="ECO:0000259" key="2">
    <source>
        <dbReference type="PROSITE" id="PS50883"/>
    </source>
</evidence>
<dbReference type="InterPro" id="IPR003018">
    <property type="entry name" value="GAF"/>
</dbReference>
<dbReference type="InterPro" id="IPR000160">
    <property type="entry name" value="GGDEF_dom"/>
</dbReference>
<dbReference type="InterPro" id="IPR050706">
    <property type="entry name" value="Cyclic-di-GMP_PDE-like"/>
</dbReference>
<accession>A0A1J5SRK5</accession>
<dbReference type="AlphaFoldDB" id="A0A1J5SRK5"/>
<proteinExistence type="predicted"/>
<feature type="domain" description="EAL" evidence="2">
    <location>
        <begin position="577"/>
        <end position="817"/>
    </location>
</feature>